<feature type="transmembrane region" description="Helical" evidence="6">
    <location>
        <begin position="343"/>
        <end position="364"/>
    </location>
</feature>
<evidence type="ECO:0000256" key="6">
    <source>
        <dbReference type="SAM" id="Phobius"/>
    </source>
</evidence>
<proteinExistence type="predicted"/>
<feature type="transmembrane region" description="Helical" evidence="6">
    <location>
        <begin position="34"/>
        <end position="56"/>
    </location>
</feature>
<evidence type="ECO:0000259" key="7">
    <source>
        <dbReference type="Pfam" id="PF03176"/>
    </source>
</evidence>
<dbReference type="Gene3D" id="1.20.1640.10">
    <property type="entry name" value="Multidrug efflux transporter AcrB transmembrane domain"/>
    <property type="match status" value="2"/>
</dbReference>
<evidence type="ECO:0000256" key="2">
    <source>
        <dbReference type="ARBA" id="ARBA00022475"/>
    </source>
</evidence>
<dbReference type="Pfam" id="PF03176">
    <property type="entry name" value="MMPL"/>
    <property type="match status" value="1"/>
</dbReference>
<protein>
    <submittedName>
        <fullName evidence="8">MMPL family transporter</fullName>
    </submittedName>
</protein>
<evidence type="ECO:0000256" key="1">
    <source>
        <dbReference type="ARBA" id="ARBA00004651"/>
    </source>
</evidence>
<feature type="transmembrane region" description="Helical" evidence="6">
    <location>
        <begin position="464"/>
        <end position="490"/>
    </location>
</feature>
<organism evidence="8 9">
    <name type="scientific">Paracraurococcus lichenis</name>
    <dbReference type="NCBI Taxonomy" id="3064888"/>
    <lineage>
        <taxon>Bacteria</taxon>
        <taxon>Pseudomonadati</taxon>
        <taxon>Pseudomonadota</taxon>
        <taxon>Alphaproteobacteria</taxon>
        <taxon>Acetobacterales</taxon>
        <taxon>Roseomonadaceae</taxon>
        <taxon>Paracraurococcus</taxon>
    </lineage>
</organism>
<evidence type="ECO:0000313" key="8">
    <source>
        <dbReference type="EMBL" id="MDO9710780.1"/>
    </source>
</evidence>
<keyword evidence="3 6" id="KW-0812">Transmembrane</keyword>
<dbReference type="InterPro" id="IPR004869">
    <property type="entry name" value="MMPL_dom"/>
</dbReference>
<keyword evidence="9" id="KW-1185">Reference proteome</keyword>
<keyword evidence="5 6" id="KW-0472">Membrane</keyword>
<feature type="transmembrane region" description="Helical" evidence="6">
    <location>
        <begin position="385"/>
        <end position="408"/>
    </location>
</feature>
<evidence type="ECO:0000256" key="5">
    <source>
        <dbReference type="ARBA" id="ARBA00023136"/>
    </source>
</evidence>
<dbReference type="InterPro" id="IPR017841">
    <property type="entry name" value="Hopanoid_biosynth_HpnN"/>
</dbReference>
<reference evidence="8 9" key="1">
    <citation type="submission" date="2023-08" db="EMBL/GenBank/DDBJ databases">
        <title>The draft genome sequence of Paracraurococcus sp. LOR1-02.</title>
        <authorList>
            <person name="Kingkaew E."/>
            <person name="Tanasupawat S."/>
        </authorList>
    </citation>
    <scope>NUCLEOTIDE SEQUENCE [LARGE SCALE GENOMIC DNA]</scope>
    <source>
        <strain evidence="8 9">LOR1-02</strain>
    </source>
</reference>
<accession>A0ABT9E3X2</accession>
<keyword evidence="2" id="KW-1003">Cell membrane</keyword>
<comment type="subcellular location">
    <subcellularLocation>
        <location evidence="1">Cell membrane</location>
        <topology evidence="1">Multi-pass membrane protein</topology>
    </subcellularLocation>
</comment>
<feature type="transmembrane region" description="Helical" evidence="6">
    <location>
        <begin position="420"/>
        <end position="443"/>
    </location>
</feature>
<evidence type="ECO:0000313" key="9">
    <source>
        <dbReference type="Proteomes" id="UP001243009"/>
    </source>
</evidence>
<evidence type="ECO:0000256" key="4">
    <source>
        <dbReference type="ARBA" id="ARBA00022989"/>
    </source>
</evidence>
<feature type="transmembrane region" description="Helical" evidence="6">
    <location>
        <begin position="754"/>
        <end position="775"/>
    </location>
</feature>
<dbReference type="InterPro" id="IPR050545">
    <property type="entry name" value="Mycobact_MmpL"/>
</dbReference>
<dbReference type="PANTHER" id="PTHR33406">
    <property type="entry name" value="MEMBRANE PROTEIN MJ1562-RELATED"/>
    <property type="match status" value="1"/>
</dbReference>
<dbReference type="PANTHER" id="PTHR33406:SF13">
    <property type="entry name" value="MEMBRANE PROTEIN YDFJ"/>
    <property type="match status" value="1"/>
</dbReference>
<dbReference type="NCBIfam" id="TIGR03480">
    <property type="entry name" value="HpnN"/>
    <property type="match status" value="1"/>
</dbReference>
<feature type="transmembrane region" description="Helical" evidence="6">
    <location>
        <begin position="314"/>
        <end position="337"/>
    </location>
</feature>
<comment type="caution">
    <text evidence="8">The sequence shown here is derived from an EMBL/GenBank/DDBJ whole genome shotgun (WGS) entry which is preliminary data.</text>
</comment>
<feature type="domain" description="Membrane transport protein MMPL" evidence="7">
    <location>
        <begin position="248"/>
        <end position="444"/>
    </location>
</feature>
<gene>
    <name evidence="8" type="ORF">Q7A36_20685</name>
</gene>
<dbReference type="RefSeq" id="WP_305105638.1">
    <property type="nucleotide sequence ID" value="NZ_JAUTWS010000021.1"/>
</dbReference>
<feature type="transmembrane region" description="Helical" evidence="6">
    <location>
        <begin position="845"/>
        <end position="872"/>
    </location>
</feature>
<feature type="transmembrane region" description="Helical" evidence="6">
    <location>
        <begin position="286"/>
        <end position="307"/>
    </location>
</feature>
<evidence type="ECO:0000256" key="3">
    <source>
        <dbReference type="ARBA" id="ARBA00022692"/>
    </source>
</evidence>
<keyword evidence="4 6" id="KW-1133">Transmembrane helix</keyword>
<sequence>MNALPDSSRSAPRRGLPGRLAAVLVAASIRRPRLVLALALLVALLGCWTVATRFALNTDVVELFPQDLPWRQTEVAMDRAFPQRADLIAVVVDGATPDVAERAAAALAAALEARPGLFRAVERPGAEPFFHRNALLFLEEPEVARATERIIAAQPLLGTLAGDPSLRGVARTLELVAEGLKRGEGDPAVLRPALGALSASAEAAAAGRLAPLDWAALFTGRAPDPVAFRQFVLVKPVPDYGALAPVAAATDAVRAEAARLGLSPENGVRVRLTGDLVMSDEEFSTVFGSAIVENLLSLVAVAFLLWLGLRSGRLIFPILGTLVLGLPITAAFGLLVVGPFNPLSIAFAVLFIGFGVDFGIQYAVSLREYRYELADRPLPEALVGAAHGAGEAIALAAMALSCGFLAFLPTDYRGVSELGLIAAAGMAVAVVLSLTALPAWLMLTRPRPEKEPVGYAFLAPVDRFLARHAGVAALVVLLLGLGCAATLHWLRFDTNPLDLRDPHTEAVSTFRELMRDPDTTPNTIEALAADLPAAEALARRLAALPEVSGTVTLASFVPERQEAKLALIEDARDLLGPTLEPPETRPAPGDAEAAAALGKAAAALRGTTGALATEAGRLAAALAQVAGSPAEARARLATALLPGLASTLDTLRLALAARPVTLDDLPDTLRRDWIAPDGRARVEVRPRDLSDDSDTMARFAAAVQAVAPAATGPAISIQASSRTIQHAFLQAGVIASVLTVLLLVVALGSVRLALLALAPLSLAGLLTMAACVFIGQPLNLANIIALPLLFAQGVAFKIYYVVQWQHGERSLLASPLTRAVLYSALTNGTAFGSLAVSAHPGTASMGLLLMLSLLFALASVMLTLPALLPLFARDATRS</sequence>
<feature type="transmembrane region" description="Helical" evidence="6">
    <location>
        <begin position="727"/>
        <end position="747"/>
    </location>
</feature>
<name>A0ABT9E3X2_9PROT</name>
<dbReference type="EMBL" id="JAUTWS010000021">
    <property type="protein sequence ID" value="MDO9710780.1"/>
    <property type="molecule type" value="Genomic_DNA"/>
</dbReference>
<dbReference type="Proteomes" id="UP001243009">
    <property type="component" value="Unassembled WGS sequence"/>
</dbReference>
<feature type="transmembrane region" description="Helical" evidence="6">
    <location>
        <begin position="781"/>
        <end position="800"/>
    </location>
</feature>
<feature type="transmembrane region" description="Helical" evidence="6">
    <location>
        <begin position="820"/>
        <end position="839"/>
    </location>
</feature>
<dbReference type="SUPFAM" id="SSF82866">
    <property type="entry name" value="Multidrug efflux transporter AcrB transmembrane domain"/>
    <property type="match status" value="2"/>
</dbReference>